<reference evidence="3" key="1">
    <citation type="journal article" date="2017" name="Appl. Environ. Microbiol.">
        <title>Molecular characterization of an Endozoicomonas-like organism causing infection in king scallop Pecten maximus L.</title>
        <authorList>
            <person name="Cano I."/>
            <person name="van Aerle R."/>
            <person name="Ross S."/>
            <person name="Verner-Jeffreys D.W."/>
            <person name="Paley R.K."/>
            <person name="Rimmer G."/>
            <person name="Ryder D."/>
            <person name="Hooper P."/>
            <person name="Stone D."/>
            <person name="Feist S.W."/>
        </authorList>
    </citation>
    <scope>NUCLEOTIDE SEQUENCE</scope>
</reference>
<accession>A0A2H9T6L3</accession>
<evidence type="ECO:0000256" key="1">
    <source>
        <dbReference type="SAM" id="MobiDB-lite"/>
    </source>
</evidence>
<dbReference type="InterPro" id="IPR052909">
    <property type="entry name" value="Transposase_6_like"/>
</dbReference>
<feature type="region of interest" description="Disordered" evidence="1">
    <location>
        <begin position="99"/>
        <end position="121"/>
    </location>
</feature>
<comment type="caution">
    <text evidence="3">The sequence shown here is derived from an EMBL/GenBank/DDBJ whole genome shotgun (WGS) entry which is preliminary data.</text>
</comment>
<dbReference type="AlphaFoldDB" id="A0A2H9T6L3"/>
<evidence type="ECO:0000259" key="2">
    <source>
        <dbReference type="Pfam" id="PF13340"/>
    </source>
</evidence>
<evidence type="ECO:0000313" key="3">
    <source>
        <dbReference type="EMBL" id="PJE78861.1"/>
    </source>
</evidence>
<dbReference type="EMBL" id="NSIT01000120">
    <property type="protein sequence ID" value="PJE78861.1"/>
    <property type="molecule type" value="Genomic_DNA"/>
</dbReference>
<sequence length="121" mass="14079">MPRLMLSDEHWFKLRPILKQARINNKPNLKISVEGMLYGIRTGIPWRDLPSKFGKWNTVFQKFNDGSAKEKGLKVFNALVQDPDLEWMFIEGSLYQGTPTQQWSGNQKPGRCWQEPGRSDQ</sequence>
<dbReference type="InterPro" id="IPR025161">
    <property type="entry name" value="IS402-like_dom"/>
</dbReference>
<dbReference type="PANTHER" id="PTHR46637">
    <property type="entry name" value="TIS1421-TRANSPOSASE PROTEIN A"/>
    <property type="match status" value="1"/>
</dbReference>
<feature type="domain" description="Insertion element IS402-like" evidence="2">
    <location>
        <begin position="6"/>
        <end position="69"/>
    </location>
</feature>
<protein>
    <recommendedName>
        <fullName evidence="2">Insertion element IS402-like domain-containing protein</fullName>
    </recommendedName>
</protein>
<organism evidence="3">
    <name type="scientific">invertebrate metagenome</name>
    <dbReference type="NCBI Taxonomy" id="1711999"/>
    <lineage>
        <taxon>unclassified sequences</taxon>
        <taxon>metagenomes</taxon>
        <taxon>organismal metagenomes</taxon>
    </lineage>
</organism>
<dbReference type="Pfam" id="PF13340">
    <property type="entry name" value="DUF4096"/>
    <property type="match status" value="1"/>
</dbReference>
<gene>
    <name evidence="3" type="ORF">CI610_02179</name>
</gene>
<proteinExistence type="predicted"/>
<name>A0A2H9T6L3_9ZZZZ</name>
<dbReference type="PANTHER" id="PTHR46637:SF1">
    <property type="entry name" value="BLL5188 PROTEIN"/>
    <property type="match status" value="1"/>
</dbReference>